<gene>
    <name evidence="2" type="ORF">F8388_020221</name>
    <name evidence="3" type="ORF">G4B88_014583</name>
</gene>
<dbReference type="AlphaFoldDB" id="A0A7J6FY44"/>
<protein>
    <submittedName>
        <fullName evidence="2">Uncharacterized protein</fullName>
    </submittedName>
</protein>
<name>A0A7J6FY44_CANSA</name>
<sequence>MIGATKSESVIETYRRDLQEFSSGLKKEIEVAHGSLGTVSHAINELGNTILKGTTHIISQGDASTYCDELEDLDDYSKWKLGFVLEEKSEEIEENRAVDNIYKRVVPDMKRAFSREEEEELSWDVDDDDDDEGNERERTRREEEKEGGN</sequence>
<dbReference type="InterPro" id="IPR051494">
    <property type="entry name" value="BSD_domain-containing"/>
</dbReference>
<feature type="region of interest" description="Disordered" evidence="1">
    <location>
        <begin position="113"/>
        <end position="149"/>
    </location>
</feature>
<proteinExistence type="predicted"/>
<evidence type="ECO:0000256" key="1">
    <source>
        <dbReference type="SAM" id="MobiDB-lite"/>
    </source>
</evidence>
<dbReference type="EMBL" id="JAATIQ010000002">
    <property type="protein sequence ID" value="KAF4404127.1"/>
    <property type="molecule type" value="Genomic_DNA"/>
</dbReference>
<organism evidence="2 4">
    <name type="scientific">Cannabis sativa</name>
    <name type="common">Hemp</name>
    <name type="synonym">Marijuana</name>
    <dbReference type="NCBI Taxonomy" id="3483"/>
    <lineage>
        <taxon>Eukaryota</taxon>
        <taxon>Viridiplantae</taxon>
        <taxon>Streptophyta</taxon>
        <taxon>Embryophyta</taxon>
        <taxon>Tracheophyta</taxon>
        <taxon>Spermatophyta</taxon>
        <taxon>Magnoliopsida</taxon>
        <taxon>eudicotyledons</taxon>
        <taxon>Gunneridae</taxon>
        <taxon>Pentapetalae</taxon>
        <taxon>rosids</taxon>
        <taxon>fabids</taxon>
        <taxon>Rosales</taxon>
        <taxon>Cannabaceae</taxon>
        <taxon>Cannabis</taxon>
    </lineage>
</organism>
<dbReference type="EMBL" id="JAATIP010000094">
    <property type="protein sequence ID" value="KAF4374700.1"/>
    <property type="molecule type" value="Genomic_DNA"/>
</dbReference>
<evidence type="ECO:0000313" key="3">
    <source>
        <dbReference type="EMBL" id="KAF4404127.1"/>
    </source>
</evidence>
<reference evidence="4 5" key="1">
    <citation type="journal article" date="2020" name="bioRxiv">
        <title>Sequence and annotation of 42 cannabis genomes reveals extensive copy number variation in cannabinoid synthesis and pathogen resistance genes.</title>
        <authorList>
            <person name="Mckernan K.J."/>
            <person name="Helbert Y."/>
            <person name="Kane L.T."/>
            <person name="Ebling H."/>
            <person name="Zhang L."/>
            <person name="Liu B."/>
            <person name="Eaton Z."/>
            <person name="Mclaughlin S."/>
            <person name="Kingan S."/>
            <person name="Baybayan P."/>
            <person name="Concepcion G."/>
            <person name="Jordan M."/>
            <person name="Riva A."/>
            <person name="Barbazuk W."/>
            <person name="Harkins T."/>
        </authorList>
    </citation>
    <scope>NUCLEOTIDE SEQUENCE [LARGE SCALE GENOMIC DNA]</scope>
    <source>
        <strain evidence="4 5">cv. Jamaican Lion 4</strain>
        <strain evidence="3">Father</strain>
        <strain evidence="2">Mother</strain>
        <tissue evidence="2">Leaf</tissue>
    </source>
</reference>
<evidence type="ECO:0000313" key="4">
    <source>
        <dbReference type="Proteomes" id="UP000525078"/>
    </source>
</evidence>
<evidence type="ECO:0000313" key="2">
    <source>
        <dbReference type="EMBL" id="KAF4374700.1"/>
    </source>
</evidence>
<evidence type="ECO:0000313" key="5">
    <source>
        <dbReference type="Proteomes" id="UP000583929"/>
    </source>
</evidence>
<accession>A0A7J6FY44</accession>
<dbReference type="GO" id="GO:0005737">
    <property type="term" value="C:cytoplasm"/>
    <property type="evidence" value="ECO:0007669"/>
    <property type="project" value="TreeGrafter"/>
</dbReference>
<dbReference type="PANTHER" id="PTHR16019:SF5">
    <property type="entry name" value="BSD DOMAIN-CONTAINING PROTEIN 1"/>
    <property type="match status" value="1"/>
</dbReference>
<feature type="compositionally biased region" description="Basic and acidic residues" evidence="1">
    <location>
        <begin position="135"/>
        <end position="149"/>
    </location>
</feature>
<dbReference type="Proteomes" id="UP000583929">
    <property type="component" value="Unassembled WGS sequence"/>
</dbReference>
<keyword evidence="5" id="KW-1185">Reference proteome</keyword>
<dbReference type="PANTHER" id="PTHR16019">
    <property type="entry name" value="SYNAPSE-ASSOCIATED PROTEIN"/>
    <property type="match status" value="1"/>
</dbReference>
<feature type="compositionally biased region" description="Acidic residues" evidence="1">
    <location>
        <begin position="116"/>
        <end position="134"/>
    </location>
</feature>
<dbReference type="Proteomes" id="UP000525078">
    <property type="component" value="Unassembled WGS sequence"/>
</dbReference>
<comment type="caution">
    <text evidence="2">The sequence shown here is derived from an EMBL/GenBank/DDBJ whole genome shotgun (WGS) entry which is preliminary data.</text>
</comment>